<dbReference type="PROSITE" id="PS51725">
    <property type="entry name" value="ABM"/>
    <property type="match status" value="1"/>
</dbReference>
<evidence type="ECO:0000259" key="1">
    <source>
        <dbReference type="PROSITE" id="PS51725"/>
    </source>
</evidence>
<dbReference type="InterPro" id="IPR050744">
    <property type="entry name" value="AI-2_Isomerase_LsrG"/>
</dbReference>
<dbReference type="PANTHER" id="PTHR33336">
    <property type="entry name" value="QUINOL MONOOXYGENASE YGIN-RELATED"/>
    <property type="match status" value="1"/>
</dbReference>
<protein>
    <recommendedName>
        <fullName evidence="1">ABM domain-containing protein</fullName>
    </recommendedName>
</protein>
<dbReference type="Gene3D" id="3.30.70.100">
    <property type="match status" value="1"/>
</dbReference>
<accession>A0AAT9GKF1</accession>
<dbReference type="InterPro" id="IPR007138">
    <property type="entry name" value="ABM_dom"/>
</dbReference>
<gene>
    <name evidence="2" type="ORF">KACHI17_20600</name>
</gene>
<reference evidence="2" key="1">
    <citation type="submission" date="2024-02" db="EMBL/GenBank/DDBJ databases">
        <title>Sediminibacterium planktonica sp. nov. and Sediminibacterium longus sp. nov., isolated from surface lake and river water.</title>
        <authorList>
            <person name="Watanabe K."/>
            <person name="Takemine S."/>
            <person name="Ishii Y."/>
            <person name="Ogata Y."/>
            <person name="Shindo C."/>
            <person name="Suda W."/>
        </authorList>
    </citation>
    <scope>NUCLEOTIDE SEQUENCE</scope>
    <source>
        <strain evidence="2">KACHI17</strain>
    </source>
</reference>
<proteinExistence type="predicted"/>
<dbReference type="EMBL" id="AP029612">
    <property type="protein sequence ID" value="BFG71179.1"/>
    <property type="molecule type" value="Genomic_DNA"/>
</dbReference>
<sequence>MKRQTALLLLLGFLWSPYLLAQEPYVRIAKIIVDSSQLKEYQALLKEGIATSVKLEKGVLKMYAVYEKDKPNHVTVFETYASKSAYESHIKTTHFQQYKNSTQQMVRSLELIDVVPIIYESKKE</sequence>
<feature type="domain" description="ABM" evidence="1">
    <location>
        <begin position="25"/>
        <end position="118"/>
    </location>
</feature>
<organism evidence="2">
    <name type="scientific">Sediminibacterium sp. KACHI17</name>
    <dbReference type="NCBI Taxonomy" id="1751071"/>
    <lineage>
        <taxon>Bacteria</taxon>
        <taxon>Pseudomonadati</taxon>
        <taxon>Bacteroidota</taxon>
        <taxon>Chitinophagia</taxon>
        <taxon>Chitinophagales</taxon>
        <taxon>Chitinophagaceae</taxon>
        <taxon>Sediminibacterium</taxon>
    </lineage>
</organism>
<dbReference type="SUPFAM" id="SSF54909">
    <property type="entry name" value="Dimeric alpha+beta barrel"/>
    <property type="match status" value="1"/>
</dbReference>
<dbReference type="PANTHER" id="PTHR33336:SF3">
    <property type="entry name" value="ABM DOMAIN-CONTAINING PROTEIN"/>
    <property type="match status" value="1"/>
</dbReference>
<dbReference type="Pfam" id="PF03992">
    <property type="entry name" value="ABM"/>
    <property type="match status" value="1"/>
</dbReference>
<dbReference type="AlphaFoldDB" id="A0AAT9GKF1"/>
<evidence type="ECO:0000313" key="2">
    <source>
        <dbReference type="EMBL" id="BFG71179.1"/>
    </source>
</evidence>
<dbReference type="RefSeq" id="WP_353548814.1">
    <property type="nucleotide sequence ID" value="NZ_AP029612.1"/>
</dbReference>
<dbReference type="GO" id="GO:0003824">
    <property type="term" value="F:catalytic activity"/>
    <property type="evidence" value="ECO:0007669"/>
    <property type="project" value="TreeGrafter"/>
</dbReference>
<name>A0AAT9GKF1_9BACT</name>
<dbReference type="InterPro" id="IPR011008">
    <property type="entry name" value="Dimeric_a/b-barrel"/>
</dbReference>